<feature type="binding site" evidence="2">
    <location>
        <position position="65"/>
    </location>
    <ligand>
        <name>Mg(2+)</name>
        <dbReference type="ChEBI" id="CHEBI:18420"/>
        <label>2</label>
    </ligand>
</feature>
<dbReference type="GO" id="GO:0009229">
    <property type="term" value="P:thiamine diphosphate biosynthetic process"/>
    <property type="evidence" value="ECO:0007669"/>
    <property type="project" value="UniProtKB-UniRule"/>
</dbReference>
<evidence type="ECO:0000259" key="3">
    <source>
        <dbReference type="Pfam" id="PF00586"/>
    </source>
</evidence>
<dbReference type="InterPro" id="IPR036921">
    <property type="entry name" value="PurM-like_N_sf"/>
</dbReference>
<dbReference type="Gene3D" id="3.30.1330.10">
    <property type="entry name" value="PurM-like, N-terminal domain"/>
    <property type="match status" value="1"/>
</dbReference>
<dbReference type="Proteomes" id="UP000886355">
    <property type="component" value="Unassembled WGS sequence"/>
</dbReference>
<protein>
    <recommendedName>
        <fullName evidence="2">Thiamine-monophosphate kinase</fullName>
        <shortName evidence="2">TMP kinase</shortName>
        <shortName evidence="2">Thiamine-phosphate kinase</shortName>
        <ecNumber evidence="2">2.7.4.16</ecNumber>
    </recommendedName>
</protein>
<dbReference type="PANTHER" id="PTHR30270">
    <property type="entry name" value="THIAMINE-MONOPHOSPHATE KINASE"/>
    <property type="match status" value="1"/>
</dbReference>
<comment type="caution">
    <text evidence="2">Lacks conserved residue(s) required for the propagation of feature annotation.</text>
</comment>
<dbReference type="Pfam" id="PF00586">
    <property type="entry name" value="AIRS"/>
    <property type="match status" value="1"/>
</dbReference>
<feature type="binding site" evidence="2">
    <location>
        <position position="72"/>
    </location>
    <ligand>
        <name>substrate</name>
    </ligand>
</feature>
<dbReference type="GO" id="GO:0005524">
    <property type="term" value="F:ATP binding"/>
    <property type="evidence" value="ECO:0007669"/>
    <property type="project" value="UniProtKB-UniRule"/>
</dbReference>
<feature type="binding site" evidence="2">
    <location>
        <begin position="141"/>
        <end position="142"/>
    </location>
    <ligand>
        <name>ATP</name>
        <dbReference type="ChEBI" id="CHEBI:30616"/>
    </ligand>
</feature>
<dbReference type="HAMAP" id="MF_02128">
    <property type="entry name" value="TMP_kinase"/>
    <property type="match status" value="1"/>
</dbReference>
<feature type="binding site" evidence="2">
    <location>
        <position position="94"/>
    </location>
    <ligand>
        <name>Mg(2+)</name>
        <dbReference type="ChEBI" id="CHEBI:18420"/>
        <label>3</label>
    </ligand>
</feature>
<dbReference type="InterPro" id="IPR006283">
    <property type="entry name" value="ThiL-like"/>
</dbReference>
<dbReference type="EMBL" id="DQZW01000341">
    <property type="protein sequence ID" value="HDL90674.1"/>
    <property type="molecule type" value="Genomic_DNA"/>
</dbReference>
<organism evidence="4">
    <name type="scientific">Thermodesulforhabdus norvegica</name>
    <dbReference type="NCBI Taxonomy" id="39841"/>
    <lineage>
        <taxon>Bacteria</taxon>
        <taxon>Pseudomonadati</taxon>
        <taxon>Thermodesulfobacteriota</taxon>
        <taxon>Syntrophobacteria</taxon>
        <taxon>Syntrophobacterales</taxon>
        <taxon>Thermodesulforhabdaceae</taxon>
        <taxon>Thermodesulforhabdus</taxon>
    </lineage>
</organism>
<feature type="binding site" evidence="2">
    <location>
        <position position="238"/>
    </location>
    <ligand>
        <name>Mg(2+)</name>
        <dbReference type="ChEBI" id="CHEBI:18420"/>
        <label>3</label>
    </ligand>
</feature>
<comment type="pathway">
    <text evidence="2">Cofactor biosynthesis; thiamine diphosphate biosynthesis; thiamine diphosphate from thiamine phosphate: step 1/1.</text>
</comment>
<feature type="binding site" evidence="2">
    <location>
        <position position="168"/>
    </location>
    <ligand>
        <name>ATP</name>
        <dbReference type="ChEBI" id="CHEBI:30616"/>
    </ligand>
</feature>
<comment type="similarity">
    <text evidence="2">Belongs to the thiamine-monophosphate kinase family.</text>
</comment>
<dbReference type="SUPFAM" id="SSF55326">
    <property type="entry name" value="PurM N-terminal domain-like"/>
    <property type="match status" value="1"/>
</dbReference>
<comment type="miscellaneous">
    <text evidence="2">Reaction mechanism of ThiL seems to utilize a direct, inline transfer of the gamma-phosphate of ATP to TMP rather than a phosphorylated enzyme intermediate.</text>
</comment>
<dbReference type="GO" id="GO:0009228">
    <property type="term" value="P:thiamine biosynthetic process"/>
    <property type="evidence" value="ECO:0007669"/>
    <property type="project" value="UniProtKB-KW"/>
</dbReference>
<keyword evidence="2 4" id="KW-0418">Kinase</keyword>
<feature type="binding site" evidence="2">
    <location>
        <position position="48"/>
    </location>
    <ligand>
        <name>Mg(2+)</name>
        <dbReference type="ChEBI" id="CHEBI:18420"/>
        <label>4</label>
    </ligand>
</feature>
<sequence length="349" mass="37443">MAGLGSMAEESSKTATLRSVGEFSFINLVEARARAFYRDDVVVGIGDDTAVLHFNDREFLLLTCDGQIEDTHFLCQLTDPFSLGRRLVNVNASDIAAMGGKLRWAVIAVNVPPDTEVAWLEKFFDGLLWQLEQYGACLVGGNCSKATGKLVFDLTVAGTVLKDLLVTRKGAQPGDLLAVTGTLGRAKAGLEIIKAPHCFQDMPQDVIENLIAAYRVGGARVELGAKIASVGLARSMIDVSDGLLQDASHLCGDDLDVVIDAARVPVNPGCVMVAERSGEDGLWWGLAGGEDYELLFSVPPEKVNLLDSIHSATGVPVTVVGRFCEGKGRVLLEREGKIETVKQGGWQHF</sequence>
<comment type="function">
    <text evidence="2">Catalyzes the ATP-dependent phosphorylation of thiamine-monophosphate (TMP) to form thiamine-pyrophosphate (TPP), the active form of vitamin B1.</text>
</comment>
<dbReference type="InterPro" id="IPR036676">
    <property type="entry name" value="PurM-like_C_sf"/>
</dbReference>
<evidence type="ECO:0000256" key="2">
    <source>
        <dbReference type="HAMAP-Rule" id="MF_02128"/>
    </source>
</evidence>
<keyword evidence="2 4" id="KW-0808">Transferase</keyword>
<comment type="catalytic activity">
    <reaction evidence="2">
        <text>thiamine phosphate + ATP = thiamine diphosphate + ADP</text>
        <dbReference type="Rhea" id="RHEA:15913"/>
        <dbReference type="ChEBI" id="CHEBI:30616"/>
        <dbReference type="ChEBI" id="CHEBI:37575"/>
        <dbReference type="ChEBI" id="CHEBI:58937"/>
        <dbReference type="ChEBI" id="CHEBI:456216"/>
        <dbReference type="EC" id="2.7.4.16"/>
    </reaction>
</comment>
<evidence type="ECO:0000313" key="4">
    <source>
        <dbReference type="EMBL" id="HDL90674.1"/>
    </source>
</evidence>
<dbReference type="PIRSF" id="PIRSF005303">
    <property type="entry name" value="Thiam_monoph_kin"/>
    <property type="match status" value="1"/>
</dbReference>
<dbReference type="InterPro" id="IPR016188">
    <property type="entry name" value="PurM-like_N"/>
</dbReference>
<keyword evidence="2" id="KW-0479">Metal-binding</keyword>
<evidence type="ECO:0000256" key="1">
    <source>
        <dbReference type="ARBA" id="ARBA00022977"/>
    </source>
</evidence>
<feature type="binding site" evidence="2">
    <location>
        <position position="63"/>
    </location>
    <ligand>
        <name>Mg(2+)</name>
        <dbReference type="ChEBI" id="CHEBI:18420"/>
        <label>4</label>
    </ligand>
</feature>
<feature type="binding site" evidence="2">
    <location>
        <position position="142"/>
    </location>
    <ligand>
        <name>Mg(2+)</name>
        <dbReference type="ChEBI" id="CHEBI:18420"/>
        <label>1</label>
    </ligand>
</feature>
<dbReference type="SUPFAM" id="SSF56042">
    <property type="entry name" value="PurM C-terminal domain-like"/>
    <property type="match status" value="1"/>
</dbReference>
<feature type="binding site" evidence="2">
    <location>
        <position position="241"/>
    </location>
    <ligand>
        <name>Mg(2+)</name>
        <dbReference type="ChEBI" id="CHEBI:18420"/>
        <label>5</label>
    </ligand>
</feature>
<feature type="binding site" evidence="2">
    <location>
        <position position="48"/>
    </location>
    <ligand>
        <name>Mg(2+)</name>
        <dbReference type="ChEBI" id="CHEBI:18420"/>
        <label>3</label>
    </ligand>
</feature>
<dbReference type="CDD" id="cd02194">
    <property type="entry name" value="ThiL"/>
    <property type="match status" value="1"/>
</dbReference>
<dbReference type="GO" id="GO:0009030">
    <property type="term" value="F:thiamine-phosphate kinase activity"/>
    <property type="evidence" value="ECO:0007669"/>
    <property type="project" value="UniProtKB-UniRule"/>
</dbReference>
<comment type="caution">
    <text evidence="4">The sequence shown here is derived from an EMBL/GenBank/DDBJ whole genome shotgun (WGS) entry which is preliminary data.</text>
</comment>
<keyword evidence="2" id="KW-0067">ATP-binding</keyword>
<accession>A0A7C0WT19</accession>
<feature type="binding site" evidence="2">
    <location>
        <position position="94"/>
    </location>
    <ligand>
        <name>Mg(2+)</name>
        <dbReference type="ChEBI" id="CHEBI:18420"/>
        <label>4</label>
    </ligand>
</feature>
<keyword evidence="1 2" id="KW-0784">Thiamine biosynthesis</keyword>
<gene>
    <name evidence="2 4" type="primary">thiL</name>
    <name evidence="4" type="ORF">ENG14_07200</name>
</gene>
<feature type="binding site" evidence="2">
    <location>
        <position position="290"/>
    </location>
    <ligand>
        <name>substrate</name>
    </ligand>
</feature>
<dbReference type="AlphaFoldDB" id="A0A7C0WT19"/>
<proteinExistence type="inferred from homology"/>
<dbReference type="EC" id="2.7.4.16" evidence="2"/>
<dbReference type="GO" id="GO:0000287">
    <property type="term" value="F:magnesium ion binding"/>
    <property type="evidence" value="ECO:0007669"/>
    <property type="project" value="UniProtKB-UniRule"/>
</dbReference>
<reference evidence="4" key="1">
    <citation type="journal article" date="2020" name="mSystems">
        <title>Genome- and Community-Level Interaction Insights into Carbon Utilization and Element Cycling Functions of Hydrothermarchaeota in Hydrothermal Sediment.</title>
        <authorList>
            <person name="Zhou Z."/>
            <person name="Liu Y."/>
            <person name="Xu W."/>
            <person name="Pan J."/>
            <person name="Luo Z.H."/>
            <person name="Li M."/>
        </authorList>
    </citation>
    <scope>NUCLEOTIDE SEQUENCE [LARGE SCALE GENOMIC DNA]</scope>
    <source>
        <strain evidence="4">HyVt-19</strain>
    </source>
</reference>
<dbReference type="PANTHER" id="PTHR30270:SF0">
    <property type="entry name" value="THIAMINE-MONOPHOSPHATE KINASE"/>
    <property type="match status" value="1"/>
</dbReference>
<feature type="domain" description="PurM-like N-terminal" evidence="3">
    <location>
        <begin position="46"/>
        <end position="160"/>
    </location>
</feature>
<feature type="binding site" evidence="2">
    <location>
        <position position="65"/>
    </location>
    <ligand>
        <name>Mg(2+)</name>
        <dbReference type="ChEBI" id="CHEBI:18420"/>
        <label>1</label>
    </ligand>
</feature>
<feature type="binding site" evidence="2">
    <location>
        <position position="94"/>
    </location>
    <ligand>
        <name>Mg(2+)</name>
        <dbReference type="ChEBI" id="CHEBI:18420"/>
        <label>2</label>
    </ligand>
</feature>
<dbReference type="Gene3D" id="3.90.650.10">
    <property type="entry name" value="PurM-like C-terminal domain"/>
    <property type="match status" value="1"/>
</dbReference>
<feature type="binding site" evidence="2">
    <location>
        <position position="240"/>
    </location>
    <ligand>
        <name>ATP</name>
        <dbReference type="ChEBI" id="CHEBI:30616"/>
    </ligand>
</feature>
<keyword evidence="2" id="KW-0547">Nucleotide-binding</keyword>
<keyword evidence="2" id="KW-0460">Magnesium</keyword>
<name>A0A7C0WT19_9BACT</name>
<dbReference type="UniPathway" id="UPA00060">
    <property type="reaction ID" value="UER00142"/>
</dbReference>
<feature type="binding site" evidence="2">
    <location>
        <position position="346"/>
    </location>
    <ligand>
        <name>substrate</name>
    </ligand>
</feature>
<dbReference type="NCBIfam" id="TIGR01379">
    <property type="entry name" value="thiL"/>
    <property type="match status" value="1"/>
</dbReference>